<keyword evidence="7 11" id="KW-1133">Transmembrane helix</keyword>
<evidence type="ECO:0000256" key="11">
    <source>
        <dbReference type="SAM" id="Phobius"/>
    </source>
</evidence>
<dbReference type="Pfam" id="PF00899">
    <property type="entry name" value="ThiF"/>
    <property type="match status" value="1"/>
</dbReference>
<evidence type="ECO:0000259" key="12">
    <source>
        <dbReference type="Pfam" id="PF00899"/>
    </source>
</evidence>
<dbReference type="GO" id="GO:0005524">
    <property type="term" value="F:ATP binding"/>
    <property type="evidence" value="ECO:0007669"/>
    <property type="project" value="UniProtKB-KW"/>
</dbReference>
<gene>
    <name evidence="13" type="ORF">SAMN05216602_0955</name>
</gene>
<dbReference type="CDD" id="cd00755">
    <property type="entry name" value="YgdL_like"/>
    <property type="match status" value="1"/>
</dbReference>
<reference evidence="14" key="1">
    <citation type="submission" date="2016-10" db="EMBL/GenBank/DDBJ databases">
        <authorList>
            <person name="Varghese N."/>
            <person name="Submissions S."/>
        </authorList>
    </citation>
    <scope>NUCLEOTIDE SEQUENCE [LARGE SCALE GENOMIC DNA]</scope>
    <source>
        <strain evidence="14">LMG 22563</strain>
    </source>
</reference>
<dbReference type="SUPFAM" id="SSF69572">
    <property type="entry name" value="Activating enzymes of the ubiquitin-like proteins"/>
    <property type="match status" value="1"/>
</dbReference>
<sequence>MSFDEQRFAGIARLYGRAGAERLAAAHVAVVGIGGVGSWAAEALVRSGVGEISLFDLDDVCVSNTNRQAHALQGQVGRAKVEVMGERLRAINPACVVHEVADFVTRETMAEYITVELDGVVDCIDSVAAKAALIAWCKRRKIALITTGGAGGQIDPAQVQVADLNKTFNDPLAAKVRSTLRRDYGFSRTPGRTYSVPCVFSTEQLRYPGADGGVCQSKAFVGEGVKLDCAGGFGAVMMVTATFGMVAAARIVDKLVAGARRPSERMAPSA</sequence>
<evidence type="ECO:0000256" key="9">
    <source>
        <dbReference type="ARBA" id="ARBA00074884"/>
    </source>
</evidence>
<keyword evidence="6" id="KW-0067">ATP-binding</keyword>
<comment type="subcellular location">
    <subcellularLocation>
        <location evidence="1">Membrane</location>
        <topology evidence="1">Single-pass membrane protein</topology>
    </subcellularLocation>
</comment>
<dbReference type="GO" id="GO:0016020">
    <property type="term" value="C:membrane"/>
    <property type="evidence" value="ECO:0007669"/>
    <property type="project" value="UniProtKB-SubCell"/>
</dbReference>
<proteinExistence type="inferred from homology"/>
<dbReference type="PANTHER" id="PTHR43267">
    <property type="entry name" value="TRNA THREONYLCARBAMOYLADENOSINE DEHYDRATASE"/>
    <property type="match status" value="1"/>
</dbReference>
<evidence type="ECO:0000256" key="3">
    <source>
        <dbReference type="ARBA" id="ARBA00022598"/>
    </source>
</evidence>
<dbReference type="STRING" id="289370.SAMN05216602_0955"/>
<dbReference type="PANTHER" id="PTHR43267:SF1">
    <property type="entry name" value="TRNA THREONYLCARBAMOYLADENOSINE DEHYDRATASE"/>
    <property type="match status" value="1"/>
</dbReference>
<dbReference type="GO" id="GO:0008641">
    <property type="term" value="F:ubiquitin-like modifier activating enzyme activity"/>
    <property type="evidence" value="ECO:0007669"/>
    <property type="project" value="InterPro"/>
</dbReference>
<keyword evidence="8 11" id="KW-0472">Membrane</keyword>
<dbReference type="InterPro" id="IPR000594">
    <property type="entry name" value="ThiF_NAD_FAD-bd"/>
</dbReference>
<dbReference type="Gene3D" id="3.40.50.720">
    <property type="entry name" value="NAD(P)-binding Rossmann-like Domain"/>
    <property type="match status" value="1"/>
</dbReference>
<dbReference type="EMBL" id="FORC01000001">
    <property type="protein sequence ID" value="SFI35770.1"/>
    <property type="molecule type" value="Genomic_DNA"/>
</dbReference>
<protein>
    <recommendedName>
        <fullName evidence="9">tRNA threonylcarbamoyladenosine dehydratase</fullName>
    </recommendedName>
    <alternativeName>
        <fullName evidence="10">t(6)A37 dehydratase</fullName>
    </alternativeName>
</protein>
<evidence type="ECO:0000256" key="1">
    <source>
        <dbReference type="ARBA" id="ARBA00004167"/>
    </source>
</evidence>
<dbReference type="NCBIfam" id="NF011696">
    <property type="entry name" value="PRK15116.1"/>
    <property type="match status" value="1"/>
</dbReference>
<dbReference type="OrthoDB" id="9804150at2"/>
<dbReference type="FunFam" id="3.40.50.720:FF:000096">
    <property type="entry name" value="tRNA cyclic N6-threonylcarbamoyladenosine(37) synthase TcdA"/>
    <property type="match status" value="1"/>
</dbReference>
<dbReference type="RefSeq" id="WP_074881208.1">
    <property type="nucleotide sequence ID" value="NZ_FORC01000001.1"/>
</dbReference>
<feature type="domain" description="THIF-type NAD/FAD binding fold" evidence="12">
    <location>
        <begin position="13"/>
        <end position="252"/>
    </location>
</feature>
<feature type="transmembrane region" description="Helical" evidence="11">
    <location>
        <begin position="230"/>
        <end position="252"/>
    </location>
</feature>
<evidence type="ECO:0000256" key="10">
    <source>
        <dbReference type="ARBA" id="ARBA00083375"/>
    </source>
</evidence>
<evidence type="ECO:0000256" key="8">
    <source>
        <dbReference type="ARBA" id="ARBA00023136"/>
    </source>
</evidence>
<keyword evidence="4 11" id="KW-0812">Transmembrane</keyword>
<dbReference type="InterPro" id="IPR035985">
    <property type="entry name" value="Ubiquitin-activating_enz"/>
</dbReference>
<keyword evidence="14" id="KW-1185">Reference proteome</keyword>
<dbReference type="GO" id="GO:0061503">
    <property type="term" value="F:tRNA threonylcarbamoyladenosine dehydratase"/>
    <property type="evidence" value="ECO:0007669"/>
    <property type="project" value="TreeGrafter"/>
</dbReference>
<name>A0A1I3HJT9_9GAMM</name>
<evidence type="ECO:0000256" key="4">
    <source>
        <dbReference type="ARBA" id="ARBA00022692"/>
    </source>
</evidence>
<dbReference type="GO" id="GO:0061504">
    <property type="term" value="P:cyclic threonylcarbamoyladenosine biosynthetic process"/>
    <property type="evidence" value="ECO:0007669"/>
    <property type="project" value="TreeGrafter"/>
</dbReference>
<evidence type="ECO:0000256" key="6">
    <source>
        <dbReference type="ARBA" id="ARBA00022840"/>
    </source>
</evidence>
<evidence type="ECO:0000313" key="13">
    <source>
        <dbReference type="EMBL" id="SFI35770.1"/>
    </source>
</evidence>
<organism evidence="13 14">
    <name type="scientific">Phytopseudomonas argentinensis</name>
    <dbReference type="NCBI Taxonomy" id="289370"/>
    <lineage>
        <taxon>Bacteria</taxon>
        <taxon>Pseudomonadati</taxon>
        <taxon>Pseudomonadota</taxon>
        <taxon>Gammaproteobacteria</taxon>
        <taxon>Pseudomonadales</taxon>
        <taxon>Pseudomonadaceae</taxon>
        <taxon>Phytopseudomonas</taxon>
    </lineage>
</organism>
<keyword evidence="5" id="KW-0547">Nucleotide-binding</keyword>
<accession>A0A1I3HJT9</accession>
<dbReference type="Proteomes" id="UP000183018">
    <property type="component" value="Unassembled WGS sequence"/>
</dbReference>
<evidence type="ECO:0000256" key="2">
    <source>
        <dbReference type="ARBA" id="ARBA00009919"/>
    </source>
</evidence>
<evidence type="ECO:0000313" key="14">
    <source>
        <dbReference type="Proteomes" id="UP000183018"/>
    </source>
</evidence>
<dbReference type="AlphaFoldDB" id="A0A1I3HJT9"/>
<dbReference type="InterPro" id="IPR045886">
    <property type="entry name" value="ThiF/MoeB/HesA"/>
</dbReference>
<evidence type="ECO:0000256" key="5">
    <source>
        <dbReference type="ARBA" id="ARBA00022741"/>
    </source>
</evidence>
<keyword evidence="3" id="KW-0436">Ligase</keyword>
<comment type="similarity">
    <text evidence="2">Belongs to the HesA/MoeB/ThiF family.</text>
</comment>
<evidence type="ECO:0000256" key="7">
    <source>
        <dbReference type="ARBA" id="ARBA00022989"/>
    </source>
</evidence>